<accession>A0A0N5AKP5</accession>
<dbReference type="AlphaFoldDB" id="A0A0N5AKP5"/>
<name>A0A0N5AKP5_9BILA</name>
<evidence type="ECO:0000313" key="2">
    <source>
        <dbReference type="WBParaSite" id="SMUV_0000507501-mRNA-1"/>
    </source>
</evidence>
<proteinExistence type="predicted"/>
<reference evidence="2" key="1">
    <citation type="submission" date="2017-02" db="UniProtKB">
        <authorList>
            <consortium name="WormBaseParasite"/>
        </authorList>
    </citation>
    <scope>IDENTIFICATION</scope>
</reference>
<organism evidence="1 2">
    <name type="scientific">Syphacia muris</name>
    <dbReference type="NCBI Taxonomy" id="451379"/>
    <lineage>
        <taxon>Eukaryota</taxon>
        <taxon>Metazoa</taxon>
        <taxon>Ecdysozoa</taxon>
        <taxon>Nematoda</taxon>
        <taxon>Chromadorea</taxon>
        <taxon>Rhabditida</taxon>
        <taxon>Spirurina</taxon>
        <taxon>Oxyuridomorpha</taxon>
        <taxon>Oxyuroidea</taxon>
        <taxon>Oxyuridae</taxon>
        <taxon>Syphacia</taxon>
    </lineage>
</organism>
<sequence>MIGHNWNNFHESFIATTKWLVWRMLKRRMQSAHWLLMY</sequence>
<keyword evidence="1" id="KW-1185">Reference proteome</keyword>
<evidence type="ECO:0000313" key="1">
    <source>
        <dbReference type="Proteomes" id="UP000046393"/>
    </source>
</evidence>
<dbReference type="Proteomes" id="UP000046393">
    <property type="component" value="Unplaced"/>
</dbReference>
<protein>
    <submittedName>
        <fullName evidence="2">Uncharacterized protein</fullName>
    </submittedName>
</protein>
<dbReference type="WBParaSite" id="SMUV_0000507501-mRNA-1">
    <property type="protein sequence ID" value="SMUV_0000507501-mRNA-1"/>
    <property type="gene ID" value="SMUV_0000507501"/>
</dbReference>